<gene>
    <name evidence="1" type="ORF">CN689_12650</name>
</gene>
<organism evidence="1 2">
    <name type="scientific">Peribacillus butanolivorans</name>
    <dbReference type="NCBI Taxonomy" id="421767"/>
    <lineage>
        <taxon>Bacteria</taxon>
        <taxon>Bacillati</taxon>
        <taxon>Bacillota</taxon>
        <taxon>Bacilli</taxon>
        <taxon>Bacillales</taxon>
        <taxon>Bacillaceae</taxon>
        <taxon>Peribacillus</taxon>
    </lineage>
</organism>
<proteinExistence type="predicted"/>
<dbReference type="Proteomes" id="UP000220106">
    <property type="component" value="Unassembled WGS sequence"/>
</dbReference>
<comment type="caution">
    <text evidence="1">The sequence shown here is derived from an EMBL/GenBank/DDBJ whole genome shotgun (WGS) entry which is preliminary data.</text>
</comment>
<evidence type="ECO:0000313" key="1">
    <source>
        <dbReference type="EMBL" id="PEJ32934.1"/>
    </source>
</evidence>
<evidence type="ECO:0000313" key="2">
    <source>
        <dbReference type="Proteomes" id="UP000220106"/>
    </source>
</evidence>
<protein>
    <submittedName>
        <fullName evidence="1">Uncharacterized protein</fullName>
    </submittedName>
</protein>
<sequence length="63" mass="7552">MTGEMLIKDELSRETAIFVAPFFSDETILRRKSSHQREWQEAPLIGNEYWNLVYQSVYEVNER</sequence>
<dbReference type="AlphaFoldDB" id="A0AAX0S1V7"/>
<dbReference type="EMBL" id="NUEQ01000021">
    <property type="protein sequence ID" value="PEJ32934.1"/>
    <property type="molecule type" value="Genomic_DNA"/>
</dbReference>
<accession>A0AAX0S1V7</accession>
<reference evidence="1 2" key="1">
    <citation type="submission" date="2017-09" db="EMBL/GenBank/DDBJ databases">
        <title>Large-scale bioinformatics analysis of Bacillus genomes uncovers conserved roles of natural products in bacterial physiology.</title>
        <authorList>
            <consortium name="Agbiome Team Llc"/>
            <person name="Bleich R.M."/>
            <person name="Kirk G.J."/>
            <person name="Santa Maria K.C."/>
            <person name="Allen S.E."/>
            <person name="Farag S."/>
            <person name="Shank E.A."/>
            <person name="Bowers A."/>
        </authorList>
    </citation>
    <scope>NUCLEOTIDE SEQUENCE [LARGE SCALE GENOMIC DNA]</scope>
    <source>
        <strain evidence="1 2">AFS003229</strain>
    </source>
</reference>
<name>A0AAX0S1V7_9BACI</name>
<dbReference type="RefSeq" id="WP_098176140.1">
    <property type="nucleotide sequence ID" value="NZ_NUEQ01000021.1"/>
</dbReference>